<reference evidence="3 4" key="1">
    <citation type="submission" date="2020-07" db="EMBL/GenBank/DDBJ databases">
        <title>Halosimplex litoreum sp. nov. and Halosimplex rubrum sp. nov., isolated from different salt environments.</title>
        <authorList>
            <person name="Cui H."/>
        </authorList>
    </citation>
    <scope>NUCLEOTIDE SEQUENCE [LARGE SCALE GENOMIC DNA]</scope>
    <source>
        <strain evidence="3 4">R2</strain>
    </source>
</reference>
<sequence>MTTDVASTASGIVEQFSDHADIDQDEVESDLKELVGEFKVPLDEAERTVRNNLMDEHGIEQGAVTQSGAAPDSEDLSDDEFSPTPVEDINEADEWHDLLVDVIELWDPSHPDMAQVGLIGDDTDIIKFVIWENDGEVPVELLEEGETYEINNVVSDEYNGRYSVKLNSSTSITQVEGQAADGRSDNVVVDGVLVAVKSGSGLIKRCPDEDCTRVLQNGRCSEHGEVEGEFDLRIKAVVDNGAVAQNVVFDQEATEDVADIELEEAKQMAMDALDTGVVAQEISNKVLGQYFKIEGPELGQNVLVENATATNSVDDDQIQSLQDRLQAEMAETSAGNDSQQADAAA</sequence>
<gene>
    <name evidence="3" type="ORF">HZS54_12085</name>
</gene>
<dbReference type="CDD" id="cd04491">
    <property type="entry name" value="SoSSB_OBF"/>
    <property type="match status" value="1"/>
</dbReference>
<evidence type="ECO:0000313" key="4">
    <source>
        <dbReference type="Proteomes" id="UP000509346"/>
    </source>
</evidence>
<dbReference type="Gene3D" id="2.40.50.140">
    <property type="entry name" value="Nucleic acid-binding proteins"/>
    <property type="match status" value="1"/>
</dbReference>
<dbReference type="GO" id="GO:0003677">
    <property type="term" value="F:DNA binding"/>
    <property type="evidence" value="ECO:0007669"/>
    <property type="project" value="UniProtKB-KW"/>
</dbReference>
<dbReference type="GO" id="GO:0010212">
    <property type="term" value="P:response to ionizing radiation"/>
    <property type="evidence" value="ECO:0007669"/>
    <property type="project" value="TreeGrafter"/>
</dbReference>
<proteinExistence type="predicted"/>
<dbReference type="EMBL" id="CP058909">
    <property type="protein sequence ID" value="QLH82306.1"/>
    <property type="molecule type" value="Genomic_DNA"/>
</dbReference>
<dbReference type="SUPFAM" id="SSF50249">
    <property type="entry name" value="Nucleic acid-binding proteins"/>
    <property type="match status" value="2"/>
</dbReference>
<dbReference type="InterPro" id="IPR012340">
    <property type="entry name" value="NA-bd_OB-fold"/>
</dbReference>
<feature type="compositionally biased region" description="Basic and acidic residues" evidence="2">
    <location>
        <begin position="50"/>
        <end position="59"/>
    </location>
</feature>
<protein>
    <submittedName>
        <fullName evidence="3">Replication factor A</fullName>
    </submittedName>
</protein>
<dbReference type="GeneID" id="56083340"/>
<dbReference type="NCBIfam" id="NF005553">
    <property type="entry name" value="PRK07217.1"/>
    <property type="match status" value="1"/>
</dbReference>
<dbReference type="Proteomes" id="UP000509346">
    <property type="component" value="Chromosome"/>
</dbReference>
<dbReference type="PANTHER" id="PTHR13356">
    <property type="entry name" value="OB FOLD NUCLEIC ACID BINDING PROTEIN-RELATED"/>
    <property type="match status" value="1"/>
</dbReference>
<dbReference type="InterPro" id="IPR051231">
    <property type="entry name" value="SOSS-B"/>
</dbReference>
<evidence type="ECO:0000256" key="1">
    <source>
        <dbReference type="ARBA" id="ARBA00023125"/>
    </source>
</evidence>
<evidence type="ECO:0000313" key="3">
    <source>
        <dbReference type="EMBL" id="QLH82306.1"/>
    </source>
</evidence>
<keyword evidence="1" id="KW-0238">DNA-binding</keyword>
<dbReference type="GO" id="GO:0000724">
    <property type="term" value="P:double-strand break repair via homologous recombination"/>
    <property type="evidence" value="ECO:0007669"/>
    <property type="project" value="TreeGrafter"/>
</dbReference>
<name>A0A7D5P6Z1_9EURY</name>
<feature type="region of interest" description="Disordered" evidence="2">
    <location>
        <begin position="50"/>
        <end position="86"/>
    </location>
</feature>
<organism evidence="3 4">
    <name type="scientific">Halosimplex pelagicum</name>
    <dbReference type="NCBI Taxonomy" id="869886"/>
    <lineage>
        <taxon>Archaea</taxon>
        <taxon>Methanobacteriati</taxon>
        <taxon>Methanobacteriota</taxon>
        <taxon>Stenosarchaea group</taxon>
        <taxon>Halobacteria</taxon>
        <taxon>Halobacteriales</taxon>
        <taxon>Haloarculaceae</taxon>
        <taxon>Halosimplex</taxon>
    </lineage>
</organism>
<evidence type="ECO:0000256" key="2">
    <source>
        <dbReference type="SAM" id="MobiDB-lite"/>
    </source>
</evidence>
<dbReference type="KEGG" id="hpel:HZS54_12085"/>
<dbReference type="RefSeq" id="WP_179922774.1">
    <property type="nucleotide sequence ID" value="NZ_CP058909.1"/>
</dbReference>
<feature type="compositionally biased region" description="Acidic residues" evidence="2">
    <location>
        <begin position="72"/>
        <end position="81"/>
    </location>
</feature>
<dbReference type="PANTHER" id="PTHR13356:SF8">
    <property type="entry name" value="REPLICATION PROTEIN A"/>
    <property type="match status" value="1"/>
</dbReference>
<dbReference type="OrthoDB" id="335252at2157"/>
<accession>A0A7D5P6Z1</accession>
<dbReference type="AlphaFoldDB" id="A0A7D5P6Z1"/>
<keyword evidence="4" id="KW-1185">Reference proteome</keyword>